<gene>
    <name evidence="3" type="primary">Cre-abf-5</name>
    <name evidence="3" type="ORF">CRE_24112</name>
</gene>
<sequence>MNYYHIALATAILFIIPNNSESVCVTKRTDWGQFGSFFTDPLCDVWCRMRRCGKGVCRENPATTNTANCVCEKCYRDDNGNVIFPEDDGFQQSRLNFDGPRSSTSSSSSWAMNQRNENDLYPSQNSYDYDRN</sequence>
<evidence type="ECO:0000313" key="3">
    <source>
        <dbReference type="EMBL" id="EFP10230.1"/>
    </source>
</evidence>
<organism evidence="4">
    <name type="scientific">Caenorhabditis remanei</name>
    <name type="common">Caenorhabditis vulgaris</name>
    <dbReference type="NCBI Taxonomy" id="31234"/>
    <lineage>
        <taxon>Eukaryota</taxon>
        <taxon>Metazoa</taxon>
        <taxon>Ecdysozoa</taxon>
        <taxon>Nematoda</taxon>
        <taxon>Chromadorea</taxon>
        <taxon>Rhabditida</taxon>
        <taxon>Rhabditina</taxon>
        <taxon>Rhabditomorpha</taxon>
        <taxon>Rhabditoidea</taxon>
        <taxon>Rhabditidae</taxon>
        <taxon>Peloderinae</taxon>
        <taxon>Caenorhabditis</taxon>
    </lineage>
</organism>
<feature type="chain" id="PRO_5015089976" evidence="2">
    <location>
        <begin position="23"/>
        <end position="132"/>
    </location>
</feature>
<evidence type="ECO:0000256" key="1">
    <source>
        <dbReference type="SAM" id="MobiDB-lite"/>
    </source>
</evidence>
<dbReference type="FunCoup" id="E3MVM7">
    <property type="interactions" value="1143"/>
</dbReference>
<evidence type="ECO:0000313" key="4">
    <source>
        <dbReference type="Proteomes" id="UP000008281"/>
    </source>
</evidence>
<dbReference type="HOGENOM" id="CLU_160201_0_0_1"/>
<dbReference type="EMBL" id="DS268483">
    <property type="protein sequence ID" value="EFP10230.1"/>
    <property type="molecule type" value="Genomic_DNA"/>
</dbReference>
<dbReference type="GeneID" id="9826146"/>
<dbReference type="OMA" id="NTANCVC"/>
<keyword evidence="4" id="KW-1185">Reference proteome</keyword>
<dbReference type="AlphaFoldDB" id="E3MVM7"/>
<keyword evidence="2" id="KW-0732">Signal</keyword>
<feature type="signal peptide" evidence="2">
    <location>
        <begin position="1"/>
        <end position="22"/>
    </location>
</feature>
<reference evidence="3" key="1">
    <citation type="submission" date="2007-07" db="EMBL/GenBank/DDBJ databases">
        <title>PCAP assembly of the Caenorhabditis remanei genome.</title>
        <authorList>
            <consortium name="The Caenorhabditis remanei Sequencing Consortium"/>
            <person name="Wilson R.K."/>
        </authorList>
    </citation>
    <scope>NUCLEOTIDE SEQUENCE [LARGE SCALE GENOMIC DNA]</scope>
    <source>
        <strain evidence="3">PB4641</strain>
    </source>
</reference>
<dbReference type="eggNOG" id="ENOG502TIB3">
    <property type="taxonomic scope" value="Eukaryota"/>
</dbReference>
<feature type="compositionally biased region" description="Polar residues" evidence="1">
    <location>
        <begin position="110"/>
        <end position="132"/>
    </location>
</feature>
<dbReference type="KEGG" id="crq:GCK72_024949"/>
<dbReference type="CTD" id="9826146"/>
<evidence type="ECO:0000256" key="2">
    <source>
        <dbReference type="SAM" id="SignalP"/>
    </source>
</evidence>
<proteinExistence type="predicted"/>
<accession>E3MVM7</accession>
<dbReference type="OrthoDB" id="5773848at2759"/>
<name>E3MVM7_CAERE</name>
<dbReference type="Proteomes" id="UP000008281">
    <property type="component" value="Unassembled WGS sequence"/>
</dbReference>
<feature type="region of interest" description="Disordered" evidence="1">
    <location>
        <begin position="91"/>
        <end position="132"/>
    </location>
</feature>
<dbReference type="STRING" id="31234.E3MVM7"/>
<dbReference type="RefSeq" id="XP_003099805.2">
    <property type="nucleotide sequence ID" value="XM_003099757.2"/>
</dbReference>
<protein>
    <submittedName>
        <fullName evidence="3">CRE-ABF-5 protein</fullName>
    </submittedName>
</protein>